<dbReference type="NCBIfam" id="TIGR02604">
    <property type="entry name" value="Piru_Ver_Nterm"/>
    <property type="match status" value="1"/>
</dbReference>
<dbReference type="Pfam" id="PF14100">
    <property type="entry name" value="DUF6807"/>
    <property type="match status" value="1"/>
</dbReference>
<dbReference type="AlphaFoldDB" id="A0A840TVD7"/>
<name>A0A840TVD7_9BACT</name>
<keyword evidence="2 4" id="KW-0479">Metal-binding</keyword>
<protein>
    <submittedName>
        <fullName evidence="6">Putative membrane-bound dehydrogenase-like protein</fullName>
    </submittedName>
</protein>
<dbReference type="InterPro" id="IPR013427">
    <property type="entry name" value="Haem-bd_dom_put"/>
</dbReference>
<keyword evidence="7" id="KW-1185">Reference proteome</keyword>
<dbReference type="Gene3D" id="1.10.760.10">
    <property type="entry name" value="Cytochrome c-like domain"/>
    <property type="match status" value="1"/>
</dbReference>
<dbReference type="PANTHER" id="PTHR33546:SF1">
    <property type="entry name" value="LARGE, MULTIFUNCTIONAL SECRETED PROTEIN"/>
    <property type="match status" value="1"/>
</dbReference>
<dbReference type="InterPro" id="IPR011041">
    <property type="entry name" value="Quinoprot_gluc/sorb_DH_b-prop"/>
</dbReference>
<dbReference type="InterPro" id="IPR009056">
    <property type="entry name" value="Cyt_c-like_dom"/>
</dbReference>
<comment type="caution">
    <text evidence="6">The sequence shown here is derived from an EMBL/GenBank/DDBJ whole genome shotgun (WGS) entry which is preliminary data.</text>
</comment>
<dbReference type="SUPFAM" id="SSF48371">
    <property type="entry name" value="ARM repeat"/>
    <property type="match status" value="1"/>
</dbReference>
<dbReference type="InterPro" id="IPR016024">
    <property type="entry name" value="ARM-type_fold"/>
</dbReference>
<dbReference type="RefSeq" id="WP_184178413.1">
    <property type="nucleotide sequence ID" value="NZ_JACHGF010000012.1"/>
</dbReference>
<dbReference type="InterPro" id="IPR036909">
    <property type="entry name" value="Cyt_c-like_dom_sf"/>
</dbReference>
<evidence type="ECO:0000313" key="7">
    <source>
        <dbReference type="Proteomes" id="UP000557307"/>
    </source>
</evidence>
<dbReference type="InterPro" id="IPR029475">
    <property type="entry name" value="DUF6807"/>
</dbReference>
<keyword evidence="1 4" id="KW-0349">Heme</keyword>
<dbReference type="EMBL" id="JACHGF010000012">
    <property type="protein sequence ID" value="MBB5286865.1"/>
    <property type="molecule type" value="Genomic_DNA"/>
</dbReference>
<dbReference type="InterPro" id="IPR055557">
    <property type="entry name" value="DUF7133"/>
</dbReference>
<dbReference type="InterPro" id="IPR011989">
    <property type="entry name" value="ARM-like"/>
</dbReference>
<dbReference type="SUPFAM" id="SSF50952">
    <property type="entry name" value="Soluble quinoprotein glucose dehydrogenase"/>
    <property type="match status" value="1"/>
</dbReference>
<organism evidence="6 7">
    <name type="scientific">Rhabdobacter roseus</name>
    <dbReference type="NCBI Taxonomy" id="1655419"/>
    <lineage>
        <taxon>Bacteria</taxon>
        <taxon>Pseudomonadati</taxon>
        <taxon>Bacteroidota</taxon>
        <taxon>Cytophagia</taxon>
        <taxon>Cytophagales</taxon>
        <taxon>Cytophagaceae</taxon>
        <taxon>Rhabdobacter</taxon>
    </lineage>
</organism>
<dbReference type="PROSITE" id="PS51007">
    <property type="entry name" value="CYTC"/>
    <property type="match status" value="1"/>
</dbReference>
<dbReference type="Pfam" id="PF23500">
    <property type="entry name" value="DUF7133"/>
    <property type="match status" value="1"/>
</dbReference>
<dbReference type="Proteomes" id="UP000557307">
    <property type="component" value="Unassembled WGS sequence"/>
</dbReference>
<gene>
    <name evidence="6" type="ORF">HNQ92_005027</name>
</gene>
<evidence type="ECO:0000256" key="3">
    <source>
        <dbReference type="ARBA" id="ARBA00023004"/>
    </source>
</evidence>
<dbReference type="GO" id="GO:0009055">
    <property type="term" value="F:electron transfer activity"/>
    <property type="evidence" value="ECO:0007669"/>
    <property type="project" value="InterPro"/>
</dbReference>
<dbReference type="Gene3D" id="1.25.10.10">
    <property type="entry name" value="Leucine-rich Repeat Variant"/>
    <property type="match status" value="1"/>
</dbReference>
<dbReference type="InterPro" id="IPR011042">
    <property type="entry name" value="6-blade_b-propeller_TolB-like"/>
</dbReference>
<keyword evidence="3 4" id="KW-0408">Iron</keyword>
<dbReference type="GO" id="GO:0046872">
    <property type="term" value="F:metal ion binding"/>
    <property type="evidence" value="ECO:0007669"/>
    <property type="project" value="UniProtKB-KW"/>
</dbReference>
<accession>A0A840TVD7</accession>
<proteinExistence type="predicted"/>
<evidence type="ECO:0000256" key="2">
    <source>
        <dbReference type="ARBA" id="ARBA00022723"/>
    </source>
</evidence>
<feature type="domain" description="Cytochrome c" evidence="5">
    <location>
        <begin position="1137"/>
        <end position="1270"/>
    </location>
</feature>
<evidence type="ECO:0000313" key="6">
    <source>
        <dbReference type="EMBL" id="MBB5286865.1"/>
    </source>
</evidence>
<dbReference type="SUPFAM" id="SSF46626">
    <property type="entry name" value="Cytochrome c"/>
    <property type="match status" value="1"/>
</dbReference>
<dbReference type="InterPro" id="IPR013428">
    <property type="entry name" value="Membrane-bound_put_N"/>
</dbReference>
<dbReference type="Gene3D" id="2.120.10.30">
    <property type="entry name" value="TolB, C-terminal domain"/>
    <property type="match status" value="1"/>
</dbReference>
<reference evidence="6 7" key="1">
    <citation type="submission" date="2020-08" db="EMBL/GenBank/DDBJ databases">
        <title>Genomic Encyclopedia of Type Strains, Phase IV (KMG-IV): sequencing the most valuable type-strain genomes for metagenomic binning, comparative biology and taxonomic classification.</title>
        <authorList>
            <person name="Goeker M."/>
        </authorList>
    </citation>
    <scope>NUCLEOTIDE SEQUENCE [LARGE SCALE GENOMIC DNA]</scope>
    <source>
        <strain evidence="6 7">DSM 105074</strain>
    </source>
</reference>
<sequence length="1275" mass="142046">MSRPLLWLLTLLITQLSPESRKTASSFVLPEESTLRVRQDAAAGTIAIYRAGQTEPIVTQHARPDFRPYLHPIAAPDGKGVLTEYSPGHHKHQTGLYWGYTRVNGRDYFHNPQGDYWRRVSATVVEDSGSVVKWQTVYDLLDDKGQPVLRETQDWALREKDGRFLLDLEWNGEALTDITIGKYDYGGLFLRMPWKEGIRGEVINAARQRNEKAEGQRAMWVDVAMQVAGRDDLAHVAIFDHPENKGYPQTWRVDNQLGVGPARARSGDWHIKKGETETIRHQVVAYTGELNDVALTKAWGEYAGNNSMYSTVALWQLAQKEGREAKFLTPQEAVAAMTAQPGYTVNAWAAEPMITQPMAFCWDDRGRLWVAENRDYEARGKGFSNAGDSRILILEDTNGDGVADSRKVFLEGIAFPAALAVGFDGVFVGAPPNLLFVPDRNHDDKADVDNIEVRLTGWGIRDRHETLNSFHWGPDGWLYGCQGFATPSKVRKPTGKGRLYRHKDAFPEDILQGEGVDINGGVWRYHPTKDIFEVVAHGFSNPWGIDYDAKGQLFISACVIPHLWHVVPGGIYHRQGGQHFNPYVYQDIKTIADHSHRSAHGGARIYQSDAFPAEQRGRIFMANIHEHAVLSDVLTPQGSGFTAQHGQDFLLANNAQWVGFSLEIGPEGGLYVLDWHDADICGSEVLQQETGRIYRIMPEKSLAQNWKNRYADLSKLPDAQLVELQTSPSEWHARRARLILQHRAAQGKLRAGTHAALRTLYRTHANPDWRLRAFWALHVTNGLSNQQLLEALTDRDAHVRAWAVQFLGESQVPSAQVLAKMTQLAHTDPSPVVRLYLASALQRLPVAARWELASALMAHGEDAQDHNLPKMIWYGLEPLVAENPARALQLASRSEIPLLAQLVARRAVDANATETLVAALGQKPKALPSLLAGMRDGLEGRSDLKAPANWKTVYASLRQSDAPTAQLALELAQHFGDTEAAGQYLTTLKDPKVPLEQRRKALQALTAQQRPELLKELPTLLQDAGLRLDAIRAVAGYDHEPLGKLLLANYPTFSPAEKAEAVQALASRPRYGWLLTQAIAKNEVPKRDVPVYLARQLRRVVGSGFVEVWGPIDHVALDEKAYSRYRKLLTEPALAQANPRQGRVLFQQTCGPCHRMYGEGGTLGPDITGSNRANLDYLLSNILDPSGEIQDDYKMVVVTTRDGRTYVGNVAKETERQLTLRIVGQDAVVINKSEVQTREVTPTSMMPTGLLEPLTDTEIKNLVAYLRTTAQVPLP</sequence>
<dbReference type="GO" id="GO:0020037">
    <property type="term" value="F:heme binding"/>
    <property type="evidence" value="ECO:0007669"/>
    <property type="project" value="InterPro"/>
</dbReference>
<evidence type="ECO:0000259" key="5">
    <source>
        <dbReference type="PROSITE" id="PS51007"/>
    </source>
</evidence>
<dbReference type="Pfam" id="PF13646">
    <property type="entry name" value="HEAT_2"/>
    <property type="match status" value="1"/>
</dbReference>
<evidence type="ECO:0000256" key="4">
    <source>
        <dbReference type="PROSITE-ProRule" id="PRU00433"/>
    </source>
</evidence>
<evidence type="ECO:0000256" key="1">
    <source>
        <dbReference type="ARBA" id="ARBA00022617"/>
    </source>
</evidence>
<dbReference type="PANTHER" id="PTHR33546">
    <property type="entry name" value="LARGE, MULTIFUNCTIONAL SECRETED PROTEIN-RELATED"/>
    <property type="match status" value="1"/>
</dbReference>
<dbReference type="NCBIfam" id="TIGR02603">
    <property type="entry name" value="CxxCH_TIGR02603"/>
    <property type="match status" value="1"/>
</dbReference>